<dbReference type="Gene3D" id="1.10.3330.10">
    <property type="entry name" value="Oxo-4-hydroxy-4-carboxy-5-ureidoimidazoline decarboxylase"/>
    <property type="match status" value="1"/>
</dbReference>
<dbReference type="UniPathway" id="UPA00394">
    <property type="reaction ID" value="UER00652"/>
</dbReference>
<keyword evidence="8" id="KW-0560">Oxidoreductase</keyword>
<keyword evidence="9" id="KW-1185">Reference proteome</keyword>
<dbReference type="EC" id="4.1.1.97" evidence="3"/>
<dbReference type="Proteomes" id="UP000006242">
    <property type="component" value="Unassembled WGS sequence"/>
</dbReference>
<protein>
    <recommendedName>
        <fullName evidence="3">2-oxo-4-hydroxy-4-carboxy-5-ureidoimidazoline decarboxylase</fullName>
        <ecNumber evidence="3">4.1.1.97</ecNumber>
    </recommendedName>
</protein>
<reference evidence="8 9" key="2">
    <citation type="journal article" date="2013" name="PLoS ONE">
        <title>INDIGO - INtegrated Data Warehouse of MIcrobial GenOmes with Examples from the Red Sea Extremophiles.</title>
        <authorList>
            <person name="Alam I."/>
            <person name="Antunes A."/>
            <person name="Kamau A.A."/>
            <person name="Ba Alawi W."/>
            <person name="Kalkatawi M."/>
            <person name="Stingl U."/>
            <person name="Bajic V.B."/>
        </authorList>
    </citation>
    <scope>NUCLEOTIDE SEQUENCE [LARGE SCALE GENOMIC DNA]</scope>
    <source>
        <strain evidence="8 9">E1L3A</strain>
    </source>
</reference>
<organism evidence="8 9">
    <name type="scientific">Salinisphaera shabanensis E1L3A</name>
    <dbReference type="NCBI Taxonomy" id="1033802"/>
    <lineage>
        <taxon>Bacteria</taxon>
        <taxon>Pseudomonadati</taxon>
        <taxon>Pseudomonadota</taxon>
        <taxon>Gammaproteobacteria</taxon>
        <taxon>Salinisphaerales</taxon>
        <taxon>Salinisphaeraceae</taxon>
        <taxon>Salinisphaera</taxon>
    </lineage>
</organism>
<name>U2ENA0_9GAMM</name>
<gene>
    <name evidence="8" type="ORF">SSPSH_001377</name>
</gene>
<dbReference type="AlphaFoldDB" id="U2ENA0"/>
<dbReference type="PANTHER" id="PTHR43466">
    <property type="entry name" value="2-OXO-4-HYDROXY-4-CARBOXY-5-UREIDOIMIDAZOLINE DECARBOXYLASE-RELATED"/>
    <property type="match status" value="1"/>
</dbReference>
<evidence type="ECO:0000256" key="1">
    <source>
        <dbReference type="ARBA" id="ARBA00001163"/>
    </source>
</evidence>
<dbReference type="GO" id="GO:0016491">
    <property type="term" value="F:oxidoreductase activity"/>
    <property type="evidence" value="ECO:0007669"/>
    <property type="project" value="UniProtKB-KW"/>
</dbReference>
<dbReference type="GO" id="GO:0019628">
    <property type="term" value="P:urate catabolic process"/>
    <property type="evidence" value="ECO:0007669"/>
    <property type="project" value="UniProtKB-UniPathway"/>
</dbReference>
<evidence type="ECO:0000313" key="8">
    <source>
        <dbReference type="EMBL" id="ERJ19607.1"/>
    </source>
</evidence>
<comment type="pathway">
    <text evidence="2">Purine metabolism; urate degradation; (S)-allantoin from urate: step 3/3.</text>
</comment>
<evidence type="ECO:0000256" key="2">
    <source>
        <dbReference type="ARBA" id="ARBA00004754"/>
    </source>
</evidence>
<dbReference type="PANTHER" id="PTHR43466:SF1">
    <property type="entry name" value="2-OXO-4-HYDROXY-4-CARBOXY-5-UREIDOIMIDAZOLINE DECARBOXYLASE-RELATED"/>
    <property type="match status" value="1"/>
</dbReference>
<dbReference type="InterPro" id="IPR018020">
    <property type="entry name" value="OHCU_decarboxylase"/>
</dbReference>
<dbReference type="GO" id="GO:0000255">
    <property type="term" value="P:allantoin metabolic process"/>
    <property type="evidence" value="ECO:0007669"/>
    <property type="project" value="InterPro"/>
</dbReference>
<comment type="caution">
    <text evidence="8">The sequence shown here is derived from an EMBL/GenBank/DDBJ whole genome shotgun (WGS) entry which is preliminary data.</text>
</comment>
<evidence type="ECO:0000313" key="9">
    <source>
        <dbReference type="Proteomes" id="UP000006242"/>
    </source>
</evidence>
<dbReference type="SUPFAM" id="SSF158694">
    <property type="entry name" value="UraD-Like"/>
    <property type="match status" value="1"/>
</dbReference>
<keyword evidence="4" id="KW-0659">Purine metabolism</keyword>
<dbReference type="InterPro" id="IPR036778">
    <property type="entry name" value="OHCU_decarboxylase_sf"/>
</dbReference>
<dbReference type="InterPro" id="IPR017580">
    <property type="entry name" value="OHCU_decarboxylase-1"/>
</dbReference>
<feature type="domain" description="Oxo-4-hydroxy-4-carboxy-5-ureidoimidazoline decarboxylase" evidence="7">
    <location>
        <begin position="9"/>
        <end position="164"/>
    </location>
</feature>
<dbReference type="NCBIfam" id="TIGR03164">
    <property type="entry name" value="UHCUDC"/>
    <property type="match status" value="1"/>
</dbReference>
<dbReference type="GO" id="GO:0051997">
    <property type="term" value="F:2-oxo-4-hydroxy-4-carboxy-5-ureidoimidazoline decarboxylase activity"/>
    <property type="evidence" value="ECO:0007669"/>
    <property type="project" value="UniProtKB-EC"/>
</dbReference>
<keyword evidence="6" id="KW-0456">Lyase</keyword>
<dbReference type="EMBL" id="AFNV02000008">
    <property type="protein sequence ID" value="ERJ19607.1"/>
    <property type="molecule type" value="Genomic_DNA"/>
</dbReference>
<reference evidence="8 9" key="1">
    <citation type="journal article" date="2011" name="J. Bacteriol.">
        <title>Genome sequence of Salinisphaera shabanensis, a gammaproteobacterium from the harsh, variable environment of the brine-seawater interface of the Shaban Deep in the Red Sea.</title>
        <authorList>
            <person name="Antunes A."/>
            <person name="Alam I."/>
            <person name="Bajic V.B."/>
            <person name="Stingl U."/>
        </authorList>
    </citation>
    <scope>NUCLEOTIDE SEQUENCE [LARGE SCALE GENOMIC DNA]</scope>
    <source>
        <strain evidence="8 9">E1L3A</strain>
    </source>
</reference>
<keyword evidence="5" id="KW-0210">Decarboxylase</keyword>
<sequence length="172" mass="18511">MRWTLDRLNRLGASEFEAALGDIYENSPWVAHAGAEARPFSTLSALHAALAAQVDGADEAARLALIRAHPSLNAGAFRAAPLSADSGREQAGAGLDSLDDHQAEVLARLNQAYEDKFDMPFVMAVKGHGATSIVAHIEARLNHTFAQEKAAAVAEIHRIAYLRLCDRIEDSL</sequence>
<dbReference type="Pfam" id="PF09349">
    <property type="entry name" value="OHCU_decarbox"/>
    <property type="match status" value="1"/>
</dbReference>
<dbReference type="eggNOG" id="COG3195">
    <property type="taxonomic scope" value="Bacteria"/>
</dbReference>
<accession>U2ENA0</accession>
<evidence type="ECO:0000256" key="5">
    <source>
        <dbReference type="ARBA" id="ARBA00022793"/>
    </source>
</evidence>
<evidence type="ECO:0000256" key="6">
    <source>
        <dbReference type="ARBA" id="ARBA00023239"/>
    </source>
</evidence>
<evidence type="ECO:0000256" key="3">
    <source>
        <dbReference type="ARBA" id="ARBA00012257"/>
    </source>
</evidence>
<evidence type="ECO:0000256" key="4">
    <source>
        <dbReference type="ARBA" id="ARBA00022631"/>
    </source>
</evidence>
<dbReference type="GO" id="GO:0006144">
    <property type="term" value="P:purine nucleobase metabolic process"/>
    <property type="evidence" value="ECO:0007669"/>
    <property type="project" value="UniProtKB-KW"/>
</dbReference>
<comment type="catalytic activity">
    <reaction evidence="1">
        <text>5-hydroxy-2-oxo-4-ureido-2,5-dihydro-1H-imidazole-5-carboxylate + H(+) = (S)-allantoin + CO2</text>
        <dbReference type="Rhea" id="RHEA:26301"/>
        <dbReference type="ChEBI" id="CHEBI:15378"/>
        <dbReference type="ChEBI" id="CHEBI:15678"/>
        <dbReference type="ChEBI" id="CHEBI:16526"/>
        <dbReference type="ChEBI" id="CHEBI:58639"/>
        <dbReference type="EC" id="4.1.1.97"/>
    </reaction>
</comment>
<dbReference type="STRING" id="1033802.SSPSH_001377"/>
<proteinExistence type="predicted"/>
<evidence type="ECO:0000259" key="7">
    <source>
        <dbReference type="Pfam" id="PF09349"/>
    </source>
</evidence>